<reference evidence="2" key="1">
    <citation type="submission" date="2022-11" db="UniProtKB">
        <authorList>
            <consortium name="WormBaseParasite"/>
        </authorList>
    </citation>
    <scope>IDENTIFICATION</scope>
</reference>
<evidence type="ECO:0000313" key="2">
    <source>
        <dbReference type="WBParaSite" id="PSU_v2.g13630.t1"/>
    </source>
</evidence>
<organism evidence="1 2">
    <name type="scientific">Panagrolaimus superbus</name>
    <dbReference type="NCBI Taxonomy" id="310955"/>
    <lineage>
        <taxon>Eukaryota</taxon>
        <taxon>Metazoa</taxon>
        <taxon>Ecdysozoa</taxon>
        <taxon>Nematoda</taxon>
        <taxon>Chromadorea</taxon>
        <taxon>Rhabditida</taxon>
        <taxon>Tylenchina</taxon>
        <taxon>Panagrolaimomorpha</taxon>
        <taxon>Panagrolaimoidea</taxon>
        <taxon>Panagrolaimidae</taxon>
        <taxon>Panagrolaimus</taxon>
    </lineage>
</organism>
<sequence>MFEENPQLKPREGIKLPQFKFVLYWLNIKLFSYIDEKKEKGNWSFILAREIVQDFKNQFQKLFNAVARFTAVPNTGRFPSKYSEIYHLNAHYNGTKIVIDNFKTCPLNIETSFNTIILTSSELNIEEHLRTKRESNVTSMDDETLDTCAKFYFGEVPLFLFQNFRDDNIHREMGYYKETTTDDTGFTRTKYVAGGVSFLTNLWTPVAKKE</sequence>
<protein>
    <submittedName>
        <fullName evidence="2">Uncharacterized protein</fullName>
    </submittedName>
</protein>
<dbReference type="Proteomes" id="UP000887577">
    <property type="component" value="Unplaced"/>
</dbReference>
<keyword evidence="1" id="KW-1185">Reference proteome</keyword>
<dbReference type="WBParaSite" id="PSU_v2.g13630.t1">
    <property type="protein sequence ID" value="PSU_v2.g13630.t1"/>
    <property type="gene ID" value="PSU_v2.g13630"/>
</dbReference>
<name>A0A914Y2F1_9BILA</name>
<proteinExistence type="predicted"/>
<dbReference type="AlphaFoldDB" id="A0A914Y2F1"/>
<accession>A0A914Y2F1</accession>
<evidence type="ECO:0000313" key="1">
    <source>
        <dbReference type="Proteomes" id="UP000887577"/>
    </source>
</evidence>